<feature type="transmembrane region" description="Helical" evidence="2">
    <location>
        <begin position="46"/>
        <end position="65"/>
    </location>
</feature>
<name>A0ABN9YL78_9LACO</name>
<keyword evidence="4" id="KW-1185">Reference proteome</keyword>
<reference evidence="3 4" key="1">
    <citation type="submission" date="2023-10" db="EMBL/GenBank/DDBJ databases">
        <authorList>
            <person name="Botero Cardona J."/>
        </authorList>
    </citation>
    <scope>NUCLEOTIDE SEQUENCE [LARGE SCALE GENOMIC DNA]</scope>
    <source>
        <strain evidence="3 4">R-82641</strain>
    </source>
</reference>
<evidence type="ECO:0000313" key="3">
    <source>
        <dbReference type="EMBL" id="CAK1230559.1"/>
    </source>
</evidence>
<sequence length="173" mass="18139">MSSEISLIETTIFLSIMLLFDQFISLKMSSGLDTRGLFSKNSWRSLLIETVVFGTITFMVPVMIANRARADDVQQGEITGSVNKPNAGNATSFNNASIATAASMTATQLDNNQSNSGTIIAAVSSESVTTGASIAVSAVTTQKKQVNDLSNATSQTVQPSQQTSASTTTAQTS</sequence>
<dbReference type="Proteomes" id="UP001314200">
    <property type="component" value="Unassembled WGS sequence"/>
</dbReference>
<accession>A0ABN9YL78</accession>
<proteinExistence type="predicted"/>
<dbReference type="EMBL" id="CAUZLY010000002">
    <property type="protein sequence ID" value="CAK1230559.1"/>
    <property type="molecule type" value="Genomic_DNA"/>
</dbReference>
<feature type="compositionally biased region" description="Low complexity" evidence="1">
    <location>
        <begin position="152"/>
        <end position="173"/>
    </location>
</feature>
<dbReference type="RefSeq" id="WP_338347651.1">
    <property type="nucleotide sequence ID" value="NZ_CAUZLY010000002.1"/>
</dbReference>
<gene>
    <name evidence="3" type="ORF">R82641_BJNNKPBH_00282</name>
</gene>
<evidence type="ECO:0000256" key="2">
    <source>
        <dbReference type="SAM" id="Phobius"/>
    </source>
</evidence>
<feature type="region of interest" description="Disordered" evidence="1">
    <location>
        <begin position="145"/>
        <end position="173"/>
    </location>
</feature>
<evidence type="ECO:0000313" key="4">
    <source>
        <dbReference type="Proteomes" id="UP001314200"/>
    </source>
</evidence>
<comment type="caution">
    <text evidence="3">The sequence shown here is derived from an EMBL/GenBank/DDBJ whole genome shotgun (WGS) entry which is preliminary data.</text>
</comment>
<keyword evidence="2" id="KW-1133">Transmembrane helix</keyword>
<feature type="transmembrane region" description="Helical" evidence="2">
    <location>
        <begin position="7"/>
        <end position="26"/>
    </location>
</feature>
<evidence type="ECO:0000256" key="1">
    <source>
        <dbReference type="SAM" id="MobiDB-lite"/>
    </source>
</evidence>
<protein>
    <submittedName>
        <fullName evidence="3">Uncharacterized protein</fullName>
    </submittedName>
</protein>
<organism evidence="3 4">
    <name type="scientific">Fructobacillus cardui</name>
    <dbReference type="NCBI Taxonomy" id="2893170"/>
    <lineage>
        <taxon>Bacteria</taxon>
        <taxon>Bacillati</taxon>
        <taxon>Bacillota</taxon>
        <taxon>Bacilli</taxon>
        <taxon>Lactobacillales</taxon>
        <taxon>Lactobacillaceae</taxon>
        <taxon>Fructobacillus</taxon>
    </lineage>
</organism>
<keyword evidence="2" id="KW-0812">Transmembrane</keyword>
<keyword evidence="2" id="KW-0472">Membrane</keyword>